<reference evidence="3" key="1">
    <citation type="submission" date="2022-07" db="EMBL/GenBank/DDBJ databases">
        <title>Phylogenomic reconstructions and comparative analyses of Kickxellomycotina fungi.</title>
        <authorList>
            <person name="Reynolds N.K."/>
            <person name="Stajich J.E."/>
            <person name="Barry K."/>
            <person name="Grigoriev I.V."/>
            <person name="Crous P."/>
            <person name="Smith M.E."/>
        </authorList>
    </citation>
    <scope>NUCLEOTIDE SEQUENCE</scope>
    <source>
        <strain evidence="3">NRRL 1565</strain>
    </source>
</reference>
<protein>
    <recommendedName>
        <fullName evidence="2">GH18 domain-containing protein</fullName>
    </recommendedName>
</protein>
<dbReference type="PANTHER" id="PTHR11177:SF392">
    <property type="entry name" value="HAP41P"/>
    <property type="match status" value="1"/>
</dbReference>
<organism evidence="3 4">
    <name type="scientific">Coemansia guatemalensis</name>
    <dbReference type="NCBI Taxonomy" id="2761395"/>
    <lineage>
        <taxon>Eukaryota</taxon>
        <taxon>Fungi</taxon>
        <taxon>Fungi incertae sedis</taxon>
        <taxon>Zoopagomycota</taxon>
        <taxon>Kickxellomycotina</taxon>
        <taxon>Kickxellomycetes</taxon>
        <taxon>Kickxellales</taxon>
        <taxon>Kickxellaceae</taxon>
        <taxon>Coemansia</taxon>
    </lineage>
</organism>
<keyword evidence="4" id="KW-1185">Reference proteome</keyword>
<feature type="non-terminal residue" evidence="3">
    <location>
        <position position="204"/>
    </location>
</feature>
<comment type="caution">
    <text evidence="3">The sequence shown here is derived from an EMBL/GenBank/DDBJ whole genome shotgun (WGS) entry which is preliminary data.</text>
</comment>
<dbReference type="CDD" id="cd00598">
    <property type="entry name" value="GH18_chitinase-like"/>
    <property type="match status" value="1"/>
</dbReference>
<evidence type="ECO:0000259" key="2">
    <source>
        <dbReference type="PROSITE" id="PS51910"/>
    </source>
</evidence>
<keyword evidence="1" id="KW-0732">Signal</keyword>
<dbReference type="GO" id="GO:0005975">
    <property type="term" value="P:carbohydrate metabolic process"/>
    <property type="evidence" value="ECO:0007669"/>
    <property type="project" value="InterPro"/>
</dbReference>
<dbReference type="InterPro" id="IPR001223">
    <property type="entry name" value="Glyco_hydro18_cat"/>
</dbReference>
<dbReference type="Proteomes" id="UP001140094">
    <property type="component" value="Unassembled WGS sequence"/>
</dbReference>
<dbReference type="PANTHER" id="PTHR11177">
    <property type="entry name" value="CHITINASE"/>
    <property type="match status" value="1"/>
</dbReference>
<dbReference type="Pfam" id="PF00704">
    <property type="entry name" value="Glyco_hydro_18"/>
    <property type="match status" value="1"/>
</dbReference>
<feature type="chain" id="PRO_5040756317" description="GH18 domain-containing protein" evidence="1">
    <location>
        <begin position="19"/>
        <end position="204"/>
    </location>
</feature>
<dbReference type="OrthoDB" id="73875at2759"/>
<evidence type="ECO:0000313" key="4">
    <source>
        <dbReference type="Proteomes" id="UP001140094"/>
    </source>
</evidence>
<proteinExistence type="predicted"/>
<evidence type="ECO:0000256" key="1">
    <source>
        <dbReference type="SAM" id="SignalP"/>
    </source>
</evidence>
<dbReference type="GO" id="GO:0008061">
    <property type="term" value="F:chitin binding"/>
    <property type="evidence" value="ECO:0007669"/>
    <property type="project" value="TreeGrafter"/>
</dbReference>
<dbReference type="InterPro" id="IPR017853">
    <property type="entry name" value="GH"/>
</dbReference>
<gene>
    <name evidence="3" type="ORF">H4R20_007102</name>
</gene>
<dbReference type="GO" id="GO:0005576">
    <property type="term" value="C:extracellular region"/>
    <property type="evidence" value="ECO:0007669"/>
    <property type="project" value="TreeGrafter"/>
</dbReference>
<feature type="domain" description="GH18" evidence="2">
    <location>
        <begin position="22"/>
        <end position="204"/>
    </location>
</feature>
<dbReference type="InterPro" id="IPR050314">
    <property type="entry name" value="Glycosyl_Hydrlase_18"/>
</dbReference>
<dbReference type="GO" id="GO:0004568">
    <property type="term" value="F:chitinase activity"/>
    <property type="evidence" value="ECO:0007669"/>
    <property type="project" value="TreeGrafter"/>
</dbReference>
<dbReference type="SUPFAM" id="SSF51445">
    <property type="entry name" value="(Trans)glycosidases"/>
    <property type="match status" value="1"/>
</dbReference>
<dbReference type="Gene3D" id="3.20.20.80">
    <property type="entry name" value="Glycosidases"/>
    <property type="match status" value="1"/>
</dbReference>
<accession>A0A9W8HLJ6</accession>
<dbReference type="AlphaFoldDB" id="A0A9W8HLJ6"/>
<dbReference type="GO" id="GO:0006032">
    <property type="term" value="P:chitin catabolic process"/>
    <property type="evidence" value="ECO:0007669"/>
    <property type="project" value="TreeGrafter"/>
</dbReference>
<sequence>MRPVITTIICTIVVKALAVHGSIIAGYAPGWKNVDNVDFGQYTHINLAYAQPLANGSFALETSYDVADFSKRVQGAGARALLALGGWSGSIYFSSILKDTDMRGRLVSGVVDCLRDNQLDGIDIDWVANECNQLDVQNDAANLLVFLKELYDALEAGFSSKKLIALGVGLTPFLGPDGPLHDVSEYARLVDYINILAYDVNGPY</sequence>
<dbReference type="EMBL" id="JANBUO010003680">
    <property type="protein sequence ID" value="KAJ2789880.1"/>
    <property type="molecule type" value="Genomic_DNA"/>
</dbReference>
<feature type="signal peptide" evidence="1">
    <location>
        <begin position="1"/>
        <end position="18"/>
    </location>
</feature>
<dbReference type="PROSITE" id="PS51910">
    <property type="entry name" value="GH18_2"/>
    <property type="match status" value="1"/>
</dbReference>
<name>A0A9W8HLJ6_9FUNG</name>
<evidence type="ECO:0000313" key="3">
    <source>
        <dbReference type="EMBL" id="KAJ2789880.1"/>
    </source>
</evidence>